<dbReference type="KEGG" id="fte:Fluta_3546"/>
<reference evidence="2" key="2">
    <citation type="submission" date="2011-02" db="EMBL/GenBank/DDBJ databases">
        <title>The complete genome of Fluviicola taffensis DSM 16823.</title>
        <authorList>
            <consortium name="US DOE Joint Genome Institute (JGI-PGF)"/>
            <person name="Lucas S."/>
            <person name="Copeland A."/>
            <person name="Lapidus A."/>
            <person name="Bruce D."/>
            <person name="Goodwin L."/>
            <person name="Pitluck S."/>
            <person name="Kyrpides N."/>
            <person name="Mavromatis K."/>
            <person name="Ivanova N."/>
            <person name="Mikhailova N."/>
            <person name="Pagani I."/>
            <person name="Chertkov O."/>
            <person name="Detter J.C."/>
            <person name="Han C."/>
            <person name="Tapia R."/>
            <person name="Land M."/>
            <person name="Hauser L."/>
            <person name="Markowitz V."/>
            <person name="Cheng J.-F."/>
            <person name="Hugenholtz P."/>
            <person name="Woyke T."/>
            <person name="Wu D."/>
            <person name="Tindall B."/>
            <person name="Pomrenke H.G."/>
            <person name="Brambilla E."/>
            <person name="Klenk H.-P."/>
            <person name="Eisen J.A."/>
        </authorList>
    </citation>
    <scope>NUCLEOTIDE SEQUENCE [LARGE SCALE GENOMIC DNA]</scope>
    <source>
        <strain evidence="2">DSM 16823 / RW262 / RW262</strain>
    </source>
</reference>
<dbReference type="STRING" id="755732.Fluta_3546"/>
<evidence type="ECO:0000313" key="1">
    <source>
        <dbReference type="EMBL" id="AEA45515.1"/>
    </source>
</evidence>
<gene>
    <name evidence="1" type="ordered locus">Fluta_3546</name>
</gene>
<reference evidence="1 2" key="1">
    <citation type="journal article" date="2011" name="Stand. Genomic Sci.">
        <title>Complete genome sequence of the gliding freshwater bacterium Fluviicola taffensis type strain (RW262).</title>
        <authorList>
            <person name="Woyke T."/>
            <person name="Chertkov O."/>
            <person name="Lapidus A."/>
            <person name="Nolan M."/>
            <person name="Lucas S."/>
            <person name="Del Rio T.G."/>
            <person name="Tice H."/>
            <person name="Cheng J.F."/>
            <person name="Tapia R."/>
            <person name="Han C."/>
            <person name="Goodwin L."/>
            <person name="Pitluck S."/>
            <person name="Liolios K."/>
            <person name="Pagani I."/>
            <person name="Ivanova N."/>
            <person name="Huntemann M."/>
            <person name="Mavromatis K."/>
            <person name="Mikhailova N."/>
            <person name="Pati A."/>
            <person name="Chen A."/>
            <person name="Palaniappan K."/>
            <person name="Land M."/>
            <person name="Hauser L."/>
            <person name="Brambilla E.M."/>
            <person name="Rohde M."/>
            <person name="Mwirichia R."/>
            <person name="Sikorski J."/>
            <person name="Tindall B.J."/>
            <person name="Goker M."/>
            <person name="Bristow J."/>
            <person name="Eisen J.A."/>
            <person name="Markowitz V."/>
            <person name="Hugenholtz P."/>
            <person name="Klenk H.P."/>
            <person name="Kyrpides N.C."/>
        </authorList>
    </citation>
    <scope>NUCLEOTIDE SEQUENCE [LARGE SCALE GENOMIC DNA]</scope>
    <source>
        <strain evidence="2">DSM 16823 / RW262 / RW262</strain>
    </source>
</reference>
<dbReference type="AlphaFoldDB" id="F2IDA0"/>
<dbReference type="Gene3D" id="3.30.70.100">
    <property type="match status" value="1"/>
</dbReference>
<proteinExistence type="predicted"/>
<dbReference type="InterPro" id="IPR011008">
    <property type="entry name" value="Dimeric_a/b-barrel"/>
</dbReference>
<protein>
    <submittedName>
        <fullName evidence="1">Antibiotic biosynthesis monooxygenase domain-containing protein</fullName>
    </submittedName>
</protein>
<evidence type="ECO:0000313" key="2">
    <source>
        <dbReference type="Proteomes" id="UP000007463"/>
    </source>
</evidence>
<keyword evidence="1" id="KW-0560">Oxidoreductase</keyword>
<dbReference type="SUPFAM" id="SSF54909">
    <property type="entry name" value="Dimeric alpha+beta barrel"/>
    <property type="match status" value="1"/>
</dbReference>
<dbReference type="HOGENOM" id="CLU_170996_0_0_10"/>
<dbReference type="eggNOG" id="COG2329">
    <property type="taxonomic scope" value="Bacteria"/>
</dbReference>
<dbReference type="RefSeq" id="WP_013688282.1">
    <property type="nucleotide sequence ID" value="NC_015321.1"/>
</dbReference>
<dbReference type="GO" id="GO:0004497">
    <property type="term" value="F:monooxygenase activity"/>
    <property type="evidence" value="ECO:0007669"/>
    <property type="project" value="UniProtKB-KW"/>
</dbReference>
<dbReference type="Proteomes" id="UP000007463">
    <property type="component" value="Chromosome"/>
</dbReference>
<name>F2IDA0_FLUTR</name>
<accession>F2IDA0</accession>
<sequence length="102" mass="12283">MFTVSYRFKIHSKQNELFEESWKEVTQLIYEYCGSLGSRLYKSDGNSYFGIAQWPDKQTWEESNLEDFDTNDWRSKMRACCESMEKLDELELIHDLWAEKAF</sequence>
<keyword evidence="2" id="KW-1185">Reference proteome</keyword>
<dbReference type="OrthoDB" id="6105906at2"/>
<dbReference type="EMBL" id="CP002542">
    <property type="protein sequence ID" value="AEA45515.1"/>
    <property type="molecule type" value="Genomic_DNA"/>
</dbReference>
<organism evidence="1 2">
    <name type="scientific">Fluviicola taffensis (strain DSM 16823 / NCIMB 13979 / RW262)</name>
    <dbReference type="NCBI Taxonomy" id="755732"/>
    <lineage>
        <taxon>Bacteria</taxon>
        <taxon>Pseudomonadati</taxon>
        <taxon>Bacteroidota</taxon>
        <taxon>Flavobacteriia</taxon>
        <taxon>Flavobacteriales</taxon>
        <taxon>Crocinitomicaceae</taxon>
        <taxon>Fluviicola</taxon>
    </lineage>
</organism>
<keyword evidence="1" id="KW-0503">Monooxygenase</keyword>